<evidence type="ECO:0000313" key="2">
    <source>
        <dbReference type="EMBL" id="SPJ25729.1"/>
    </source>
</evidence>
<name>A0A2R8C033_9RHOB</name>
<protein>
    <recommendedName>
        <fullName evidence="4">DUF481 domain-containing protein</fullName>
    </recommendedName>
</protein>
<dbReference type="EMBL" id="ONZF01000011">
    <property type="protein sequence ID" value="SPJ25729.1"/>
    <property type="molecule type" value="Genomic_DNA"/>
</dbReference>
<evidence type="ECO:0000313" key="3">
    <source>
        <dbReference type="Proteomes" id="UP000244912"/>
    </source>
</evidence>
<evidence type="ECO:0000256" key="1">
    <source>
        <dbReference type="SAM" id="SignalP"/>
    </source>
</evidence>
<feature type="chain" id="PRO_5015329753" description="DUF481 domain-containing protein" evidence="1">
    <location>
        <begin position="23"/>
        <end position="228"/>
    </location>
</feature>
<proteinExistence type="predicted"/>
<keyword evidence="1" id="KW-0732">Signal</keyword>
<dbReference type="AlphaFoldDB" id="A0A2R8C033"/>
<organism evidence="2 3">
    <name type="scientific">Palleronia abyssalis</name>
    <dbReference type="NCBI Taxonomy" id="1501240"/>
    <lineage>
        <taxon>Bacteria</taxon>
        <taxon>Pseudomonadati</taxon>
        <taxon>Pseudomonadota</taxon>
        <taxon>Alphaproteobacteria</taxon>
        <taxon>Rhodobacterales</taxon>
        <taxon>Roseobacteraceae</taxon>
        <taxon>Palleronia</taxon>
    </lineage>
</organism>
<dbReference type="RefSeq" id="WP_108895462.1">
    <property type="nucleotide sequence ID" value="NZ_ONZF01000011.1"/>
</dbReference>
<dbReference type="OrthoDB" id="7857490at2"/>
<keyword evidence="3" id="KW-1185">Reference proteome</keyword>
<reference evidence="2 3" key="1">
    <citation type="submission" date="2018-03" db="EMBL/GenBank/DDBJ databases">
        <authorList>
            <person name="Keele B.F."/>
        </authorList>
    </citation>
    <scope>NUCLEOTIDE SEQUENCE [LARGE SCALE GENOMIC DNA]</scope>
    <source>
        <strain evidence="2 3">CECT 8504</strain>
    </source>
</reference>
<sequence>MTRSLAYALVALLLPTHLVAGAWPREQGEAFLSLKVGSSDGAETSYAIYSEYGATPRLTLGLSADRYALRTGAVELFSRFALRPESATQISTEFNVGYEFDTRPVTWPVMGDRLSFGAAVMVGRGFSTPVGAAWADLRVGRRTTLDQLRTETEAKLTTGVSPTERVKLFVDIEHDIVDRIEAEPESFTTVAPTVAVELAKGTHATVGYTVDPGGDLPSRIDVGVWLAF</sequence>
<accession>A0A2R8C033</accession>
<gene>
    <name evidence="2" type="ORF">PAA8504_03580</name>
</gene>
<feature type="signal peptide" evidence="1">
    <location>
        <begin position="1"/>
        <end position="22"/>
    </location>
</feature>
<evidence type="ECO:0008006" key="4">
    <source>
        <dbReference type="Google" id="ProtNLM"/>
    </source>
</evidence>
<dbReference type="Proteomes" id="UP000244912">
    <property type="component" value="Unassembled WGS sequence"/>
</dbReference>